<protein>
    <submittedName>
        <fullName evidence="1">9890_t:CDS:1</fullName>
    </submittedName>
</protein>
<proteinExistence type="predicted"/>
<comment type="caution">
    <text evidence="1">The sequence shown here is derived from an EMBL/GenBank/DDBJ whole genome shotgun (WGS) entry which is preliminary data.</text>
</comment>
<keyword evidence="2" id="KW-1185">Reference proteome</keyword>
<dbReference type="Proteomes" id="UP000789759">
    <property type="component" value="Unassembled WGS sequence"/>
</dbReference>
<dbReference type="EMBL" id="CAJVQA010014318">
    <property type="protein sequence ID" value="CAG8730394.1"/>
    <property type="molecule type" value="Genomic_DNA"/>
</dbReference>
<evidence type="ECO:0000313" key="1">
    <source>
        <dbReference type="EMBL" id="CAG8730394.1"/>
    </source>
</evidence>
<evidence type="ECO:0000313" key="2">
    <source>
        <dbReference type="Proteomes" id="UP000789759"/>
    </source>
</evidence>
<gene>
    <name evidence="1" type="ORF">CPELLU_LOCUS13457</name>
</gene>
<name>A0A9N9NEK7_9GLOM</name>
<sequence>MNKDIQSHCLNCHISTSHAKKRKHQEVDCSSIEKNNIINLADVMDYIYNNLIEYENLNEDFEGHTHFYFQFFIDSDSIYEEILVDINITEKDKDLYIANLIVNMISSRDEYVYVFHSTYNSKSSKFSTFTYWCNSRNELYKHCKKVDDIAKQCNTEARIDHYNCKGLVTIKIYPDDYLVSVDISYEVLHPQPEKLNVIEEIKTYINTCINQSVSDIYQSIKDQ</sequence>
<accession>A0A9N9NEK7</accession>
<reference evidence="1" key="1">
    <citation type="submission" date="2021-06" db="EMBL/GenBank/DDBJ databases">
        <authorList>
            <person name="Kallberg Y."/>
            <person name="Tangrot J."/>
            <person name="Rosling A."/>
        </authorList>
    </citation>
    <scope>NUCLEOTIDE SEQUENCE</scope>
    <source>
        <strain evidence="1">FL966</strain>
    </source>
</reference>
<organism evidence="1 2">
    <name type="scientific">Cetraspora pellucida</name>
    <dbReference type="NCBI Taxonomy" id="1433469"/>
    <lineage>
        <taxon>Eukaryota</taxon>
        <taxon>Fungi</taxon>
        <taxon>Fungi incertae sedis</taxon>
        <taxon>Mucoromycota</taxon>
        <taxon>Glomeromycotina</taxon>
        <taxon>Glomeromycetes</taxon>
        <taxon>Diversisporales</taxon>
        <taxon>Gigasporaceae</taxon>
        <taxon>Cetraspora</taxon>
    </lineage>
</organism>
<dbReference type="AlphaFoldDB" id="A0A9N9NEK7"/>
<dbReference type="OrthoDB" id="2475950at2759"/>